<organism evidence="1 2">
    <name type="scientific">Streptomyces brevispora</name>
    <dbReference type="NCBI Taxonomy" id="887462"/>
    <lineage>
        <taxon>Bacteria</taxon>
        <taxon>Bacillati</taxon>
        <taxon>Actinomycetota</taxon>
        <taxon>Actinomycetes</taxon>
        <taxon>Kitasatosporales</taxon>
        <taxon>Streptomycetaceae</taxon>
        <taxon>Streptomyces</taxon>
    </lineage>
</organism>
<reference evidence="1 2" key="1">
    <citation type="submission" date="2019-06" db="EMBL/GenBank/DDBJ databases">
        <title>Sequencing the genomes of 1000 actinobacteria strains.</title>
        <authorList>
            <person name="Klenk H.-P."/>
        </authorList>
    </citation>
    <scope>NUCLEOTIDE SEQUENCE [LARGE SCALE GENOMIC DNA]</scope>
    <source>
        <strain evidence="1 2">DSM 42059</strain>
    </source>
</reference>
<comment type="caution">
    <text evidence="1">The sequence shown here is derived from an EMBL/GenBank/DDBJ whole genome shotgun (WGS) entry which is preliminary data.</text>
</comment>
<dbReference type="Proteomes" id="UP000318186">
    <property type="component" value="Unassembled WGS sequence"/>
</dbReference>
<gene>
    <name evidence="1" type="ORF">FHX80_114716</name>
</gene>
<dbReference type="InterPro" id="IPR032290">
    <property type="entry name" value="DUF4839"/>
</dbReference>
<accession>A0A561V3M4</accession>
<dbReference type="Pfam" id="PF16127">
    <property type="entry name" value="DUF4839"/>
    <property type="match status" value="1"/>
</dbReference>
<dbReference type="AlphaFoldDB" id="A0A561V3M4"/>
<name>A0A561V3M4_9ACTN</name>
<evidence type="ECO:0000313" key="2">
    <source>
        <dbReference type="Proteomes" id="UP000318186"/>
    </source>
</evidence>
<sequence>MLTVLQLTDHAVEVGGDLLVHLRDAGVTAVGDKFRFIAEVIEFNTVQCLFRLAPVSTETR</sequence>
<evidence type="ECO:0000313" key="1">
    <source>
        <dbReference type="EMBL" id="TWG06221.1"/>
    </source>
</evidence>
<proteinExistence type="predicted"/>
<dbReference type="EMBL" id="VIWW01000001">
    <property type="protein sequence ID" value="TWG06221.1"/>
    <property type="molecule type" value="Genomic_DNA"/>
</dbReference>
<protein>
    <submittedName>
        <fullName evidence="1">Uncharacterized protein DUF4839</fullName>
    </submittedName>
</protein>